<comment type="caution">
    <text evidence="1">The sequence shown here is derived from an EMBL/GenBank/DDBJ whole genome shotgun (WGS) entry which is preliminary data.</text>
</comment>
<dbReference type="EMBL" id="JACSEA010000004">
    <property type="protein sequence ID" value="KAF7402356.1"/>
    <property type="molecule type" value="Genomic_DNA"/>
</dbReference>
<name>A0A834KAS6_VESVU</name>
<proteinExistence type="predicted"/>
<gene>
    <name evidence="1" type="ORF">HZH66_004623</name>
</gene>
<dbReference type="Proteomes" id="UP000614350">
    <property type="component" value="Unassembled WGS sequence"/>
</dbReference>
<accession>A0A834KAS6</accession>
<protein>
    <submittedName>
        <fullName evidence="1">Uncharacterized protein</fullName>
    </submittedName>
</protein>
<reference evidence="1" key="1">
    <citation type="journal article" date="2020" name="G3 (Bethesda)">
        <title>High-Quality Assemblies for Three Invasive Social Wasps from the &lt;i&gt;Vespula&lt;/i&gt; Genus.</title>
        <authorList>
            <person name="Harrop T.W.R."/>
            <person name="Guhlin J."/>
            <person name="McLaughlin G.M."/>
            <person name="Permina E."/>
            <person name="Stockwell P."/>
            <person name="Gilligan J."/>
            <person name="Le Lec M.F."/>
            <person name="Gruber M.A.M."/>
            <person name="Quinn O."/>
            <person name="Lovegrove M."/>
            <person name="Duncan E.J."/>
            <person name="Remnant E.J."/>
            <person name="Van Eeckhoven J."/>
            <person name="Graham B."/>
            <person name="Knapp R.A."/>
            <person name="Langford K.W."/>
            <person name="Kronenberg Z."/>
            <person name="Press M.O."/>
            <person name="Eacker S.M."/>
            <person name="Wilson-Rankin E.E."/>
            <person name="Purcell J."/>
            <person name="Lester P.J."/>
            <person name="Dearden P.K."/>
        </authorList>
    </citation>
    <scope>NUCLEOTIDE SEQUENCE</scope>
    <source>
        <strain evidence="1">Marl-1</strain>
    </source>
</reference>
<sequence length="157" mass="17853">MTRRPTLRWNIHRPPDPILPIEQKTSLFNELALTRLSQRLDDLPILKPPGNFGTPVFKCKTPSLSWQHCGCPSHSHLPPRRSTITWSALKRCGQDAFYRTWPNRSAKRLLRPQKRTVGTQSSFDGVRSSLGTLRCVSRSIDMTATTMDQEIGVSIPF</sequence>
<evidence type="ECO:0000313" key="1">
    <source>
        <dbReference type="EMBL" id="KAF7402356.1"/>
    </source>
</evidence>
<organism evidence="1 2">
    <name type="scientific">Vespula vulgaris</name>
    <name type="common">Yellow jacket</name>
    <name type="synonym">Wasp</name>
    <dbReference type="NCBI Taxonomy" id="7454"/>
    <lineage>
        <taxon>Eukaryota</taxon>
        <taxon>Metazoa</taxon>
        <taxon>Ecdysozoa</taxon>
        <taxon>Arthropoda</taxon>
        <taxon>Hexapoda</taxon>
        <taxon>Insecta</taxon>
        <taxon>Pterygota</taxon>
        <taxon>Neoptera</taxon>
        <taxon>Endopterygota</taxon>
        <taxon>Hymenoptera</taxon>
        <taxon>Apocrita</taxon>
        <taxon>Aculeata</taxon>
        <taxon>Vespoidea</taxon>
        <taxon>Vespidae</taxon>
        <taxon>Vespinae</taxon>
        <taxon>Vespula</taxon>
    </lineage>
</organism>
<keyword evidence="2" id="KW-1185">Reference proteome</keyword>
<dbReference type="AlphaFoldDB" id="A0A834KAS6"/>
<evidence type="ECO:0000313" key="2">
    <source>
        <dbReference type="Proteomes" id="UP000614350"/>
    </source>
</evidence>